<gene>
    <name evidence="2" type="ORF">ERS019316_02079</name>
</gene>
<dbReference type="EMBL" id="CKLF01000048">
    <property type="protein sequence ID" value="CIV49695.1"/>
    <property type="molecule type" value="Genomic_DNA"/>
</dbReference>
<reference evidence="1" key="1">
    <citation type="submission" date="2014-04" db="EMBL/GenBank/DDBJ databases">
        <authorList>
            <person name="Croucher N."/>
        </authorList>
    </citation>
    <scope>NUCLEOTIDE SEQUENCE</scope>
    <source>
        <strain evidence="1">187406</strain>
    </source>
</reference>
<accession>A0A098ANM7</accession>
<sequence length="184" mass="21215">MPKLLETEKYSLDSIIDGGKLRMISKFCPDLHGLRYEFKTSDSITKEYCKKIRQALRDSDPEGKSGKKCMMRYTIDILNVWNTLCRTRDFITGSLKADDVIDGKTGIYFFDVNTSNVITDDVIENVKINHKSLVRNVDEENIESISKEIPKGTDMYYYVLYRLGLNRIKYNYLVKALAGAIQKD</sequence>
<dbReference type="Proteomes" id="UP000040910">
    <property type="component" value="Unassembled WGS sequence"/>
</dbReference>
<name>A0A098ANM7_STREE</name>
<evidence type="ECO:0000313" key="2">
    <source>
        <dbReference type="EMBL" id="CIV49695.1"/>
    </source>
</evidence>
<reference evidence="1" key="2">
    <citation type="submission" date="2014-10" db="EMBL/GenBank/DDBJ databases">
        <title>Contrasting mechanisms driving short-term and long-term diversification of pneumococci.</title>
        <authorList>
            <person name="Croucher N.J."/>
            <person name="Coupland P.C."/>
            <person name="Stevenson A.E."/>
            <person name="Callendrello A."/>
            <person name="Bentley S.D."/>
            <person name="Hanage W.P."/>
        </authorList>
    </citation>
    <scope>NUCLEOTIDE SEQUENCE</scope>
    <source>
        <strain evidence="1">187406</strain>
    </source>
</reference>
<dbReference type="RefSeq" id="WP_001125263.1">
    <property type="nucleotide sequence ID" value="NZ_CFBI01000010.1"/>
</dbReference>
<protein>
    <submittedName>
        <fullName evidence="1">Putative integrative and conjugative element protein</fullName>
    </submittedName>
</protein>
<organism evidence="1">
    <name type="scientific">Streptococcus pneumoniae</name>
    <dbReference type="NCBI Taxonomy" id="1313"/>
    <lineage>
        <taxon>Bacteria</taxon>
        <taxon>Bacillati</taxon>
        <taxon>Bacillota</taxon>
        <taxon>Bacilli</taxon>
        <taxon>Lactobacillales</taxon>
        <taxon>Streptococcaceae</taxon>
        <taxon>Streptococcus</taxon>
    </lineage>
</organism>
<proteinExistence type="predicted"/>
<dbReference type="AlphaFoldDB" id="A0A098ANM7"/>
<dbReference type="EMBL" id="LK020689">
    <property type="protein sequence ID" value="CDQ30141.1"/>
    <property type="molecule type" value="Genomic_DNA"/>
</dbReference>
<evidence type="ECO:0000313" key="3">
    <source>
        <dbReference type="Proteomes" id="UP000040910"/>
    </source>
</evidence>
<evidence type="ECO:0000313" key="1">
    <source>
        <dbReference type="EMBL" id="CDQ30141.1"/>
    </source>
</evidence>
<reference evidence="2 3" key="3">
    <citation type="submission" date="2015-03" db="EMBL/GenBank/DDBJ databases">
        <authorList>
            <consortium name="Pathogen Informatics"/>
            <person name="Murphy D."/>
        </authorList>
    </citation>
    <scope>NUCLEOTIDE SEQUENCE [LARGE SCALE GENOMIC DNA]</scope>
    <source>
        <strain evidence="2">SMRU158</strain>
        <strain evidence="3">type strain: N</strain>
    </source>
</reference>